<feature type="region of interest" description="Disordered" evidence="4">
    <location>
        <begin position="37"/>
        <end position="62"/>
    </location>
</feature>
<dbReference type="GO" id="GO:0005730">
    <property type="term" value="C:nucleolus"/>
    <property type="evidence" value="ECO:0000318"/>
    <property type="project" value="GO_Central"/>
</dbReference>
<accession>A0A2K1K252</accession>
<dbReference type="GeneID" id="112286916"/>
<comment type="function">
    <text evidence="3">Oxygenase that can act as both a histone lysine demethylase and a ribosomal histidine hydroxylase.</text>
</comment>
<dbReference type="Proteomes" id="UP000006727">
    <property type="component" value="Chromosome 9"/>
</dbReference>
<dbReference type="InterPro" id="IPR016024">
    <property type="entry name" value="ARM-type_fold"/>
</dbReference>
<reference evidence="7" key="3">
    <citation type="submission" date="2020-12" db="UniProtKB">
        <authorList>
            <consortium name="EnsemblPlants"/>
        </authorList>
    </citation>
    <scope>IDENTIFICATION</scope>
</reference>
<organism evidence="6">
    <name type="scientific">Physcomitrium patens</name>
    <name type="common">Spreading-leaved earth moss</name>
    <name type="synonym">Physcomitrella patens</name>
    <dbReference type="NCBI Taxonomy" id="3218"/>
    <lineage>
        <taxon>Eukaryota</taxon>
        <taxon>Viridiplantae</taxon>
        <taxon>Streptophyta</taxon>
        <taxon>Embryophyta</taxon>
        <taxon>Bryophyta</taxon>
        <taxon>Bryophytina</taxon>
        <taxon>Bryopsida</taxon>
        <taxon>Funariidae</taxon>
        <taxon>Funariales</taxon>
        <taxon>Funariaceae</taxon>
        <taxon>Physcomitrium</taxon>
    </lineage>
</organism>
<evidence type="ECO:0000313" key="8">
    <source>
        <dbReference type="Proteomes" id="UP000006727"/>
    </source>
</evidence>
<dbReference type="EMBL" id="ABEU02000009">
    <property type="protein sequence ID" value="PNR47859.1"/>
    <property type="molecule type" value="Genomic_DNA"/>
</dbReference>
<dbReference type="OMA" id="LHRKHEI"/>
<reference evidence="6 8" key="2">
    <citation type="journal article" date="2018" name="Plant J.">
        <title>The Physcomitrella patens chromosome-scale assembly reveals moss genome structure and evolution.</title>
        <authorList>
            <person name="Lang D."/>
            <person name="Ullrich K.K."/>
            <person name="Murat F."/>
            <person name="Fuchs J."/>
            <person name="Jenkins J."/>
            <person name="Haas F.B."/>
            <person name="Piednoel M."/>
            <person name="Gundlach H."/>
            <person name="Van Bel M."/>
            <person name="Meyberg R."/>
            <person name="Vives C."/>
            <person name="Morata J."/>
            <person name="Symeonidi A."/>
            <person name="Hiss M."/>
            <person name="Muchero W."/>
            <person name="Kamisugi Y."/>
            <person name="Saleh O."/>
            <person name="Blanc G."/>
            <person name="Decker E.L."/>
            <person name="van Gessel N."/>
            <person name="Grimwood J."/>
            <person name="Hayes R.D."/>
            <person name="Graham S.W."/>
            <person name="Gunter L.E."/>
            <person name="McDaniel S.F."/>
            <person name="Hoernstein S.N.W."/>
            <person name="Larsson A."/>
            <person name="Li F.W."/>
            <person name="Perroud P.F."/>
            <person name="Phillips J."/>
            <person name="Ranjan P."/>
            <person name="Rokshar D.S."/>
            <person name="Rothfels C.J."/>
            <person name="Schneider L."/>
            <person name="Shu S."/>
            <person name="Stevenson D.W."/>
            <person name="Thummler F."/>
            <person name="Tillich M."/>
            <person name="Villarreal Aguilar J.C."/>
            <person name="Widiez T."/>
            <person name="Wong G.K."/>
            <person name="Wymore A."/>
            <person name="Zhang Y."/>
            <person name="Zimmer A.D."/>
            <person name="Quatrano R.S."/>
            <person name="Mayer K.F.X."/>
            <person name="Goodstein D."/>
            <person name="Casacuberta J.M."/>
            <person name="Vandepoele K."/>
            <person name="Reski R."/>
            <person name="Cuming A.C."/>
            <person name="Tuskan G.A."/>
            <person name="Maumus F."/>
            <person name="Salse J."/>
            <person name="Schmutz J."/>
            <person name="Rensing S.A."/>
        </authorList>
    </citation>
    <scope>NUCLEOTIDE SEQUENCE [LARGE SCALE GENOMIC DNA]</scope>
    <source>
        <strain evidence="7 8">cv. Gransden 2004</strain>
    </source>
</reference>
<dbReference type="EnsemblPlants" id="Pp3c9_5530V3.2">
    <property type="protein sequence ID" value="Pp3c9_5530V3.2"/>
    <property type="gene ID" value="Pp3c9_5530"/>
</dbReference>
<keyword evidence="2 3" id="KW-0408">Iron</keyword>
<dbReference type="Gramene" id="Pp3c9_5530V3.1">
    <property type="protein sequence ID" value="Pp3c9_5530V3.1"/>
    <property type="gene ID" value="Pp3c9_5530"/>
</dbReference>
<reference evidence="6 8" key="1">
    <citation type="journal article" date="2008" name="Science">
        <title>The Physcomitrella genome reveals evolutionary insights into the conquest of land by plants.</title>
        <authorList>
            <person name="Rensing S."/>
            <person name="Lang D."/>
            <person name="Zimmer A."/>
            <person name="Terry A."/>
            <person name="Salamov A."/>
            <person name="Shapiro H."/>
            <person name="Nishiyama T."/>
            <person name="Perroud P.-F."/>
            <person name="Lindquist E."/>
            <person name="Kamisugi Y."/>
            <person name="Tanahashi T."/>
            <person name="Sakakibara K."/>
            <person name="Fujita T."/>
            <person name="Oishi K."/>
            <person name="Shin-I T."/>
            <person name="Kuroki Y."/>
            <person name="Toyoda A."/>
            <person name="Suzuki Y."/>
            <person name="Hashimoto A."/>
            <person name="Yamaguchi K."/>
            <person name="Sugano A."/>
            <person name="Kohara Y."/>
            <person name="Fujiyama A."/>
            <person name="Anterola A."/>
            <person name="Aoki S."/>
            <person name="Ashton N."/>
            <person name="Barbazuk W.B."/>
            <person name="Barker E."/>
            <person name="Bennetzen J."/>
            <person name="Bezanilla M."/>
            <person name="Blankenship R."/>
            <person name="Cho S.H."/>
            <person name="Dutcher S."/>
            <person name="Estelle M."/>
            <person name="Fawcett J.A."/>
            <person name="Gundlach H."/>
            <person name="Hanada K."/>
            <person name="Heyl A."/>
            <person name="Hicks K.A."/>
            <person name="Hugh J."/>
            <person name="Lohr M."/>
            <person name="Mayer K."/>
            <person name="Melkozernov A."/>
            <person name="Murata T."/>
            <person name="Nelson D."/>
            <person name="Pils B."/>
            <person name="Prigge M."/>
            <person name="Reiss B."/>
            <person name="Renner T."/>
            <person name="Rombauts S."/>
            <person name="Rushton P."/>
            <person name="Sanderfoot A."/>
            <person name="Schween G."/>
            <person name="Shiu S.-H."/>
            <person name="Stueber K."/>
            <person name="Theodoulou F.L."/>
            <person name="Tu H."/>
            <person name="Van de Peer Y."/>
            <person name="Verrier P.J."/>
            <person name="Waters E."/>
            <person name="Wood A."/>
            <person name="Yang L."/>
            <person name="Cove D."/>
            <person name="Cuming A."/>
            <person name="Hasebe M."/>
            <person name="Lucas S."/>
            <person name="Mishler D.B."/>
            <person name="Reski R."/>
            <person name="Grigoriev I."/>
            <person name="Quatrano R.S."/>
            <person name="Boore J.L."/>
        </authorList>
    </citation>
    <scope>NUCLEOTIDE SEQUENCE [LARGE SCALE GENOMIC DNA]</scope>
    <source>
        <strain evidence="7 8">cv. Gransden 2004</strain>
    </source>
</reference>
<dbReference type="Gramene" id="Pp3c9_5530V3.2">
    <property type="protein sequence ID" value="Pp3c9_5530V3.2"/>
    <property type="gene ID" value="Pp3c9_5530"/>
</dbReference>
<keyword evidence="8" id="KW-1185">Reference proteome</keyword>
<protein>
    <recommendedName>
        <fullName evidence="3">Bifunctional lysine-specific demethylase and histidyl-hydroxylase</fullName>
        <ecNumber evidence="3">1.14.11.-</ecNumber>
    </recommendedName>
</protein>
<dbReference type="GO" id="GO:0051864">
    <property type="term" value="F:histone H3K36 demethylase activity"/>
    <property type="evidence" value="ECO:0000318"/>
    <property type="project" value="GO_Central"/>
</dbReference>
<name>A0A2K1K252_PHYPA</name>
<keyword evidence="3" id="KW-0804">Transcription</keyword>
<sequence length="830" mass="92716">MEAVVVKEQLEKELLQPCMDVDNSSLESPIQDSSKLNVSISSSSSSPPAFLNHKKRKHSTRSGNVTAVDIDSYKYAYDIVSALQLSFVQSDRLLLTLVRRLLSRLNSSSDSASPALAEALCASGFLKLLPQLLLHSSSNVAKKSAEALSLLAISSYEVNCQVATEEKILVALAHLLSTAESDVLLVAMHGILNVTTTALGCTSLREVAGLPEQLLRLVSFLASSLHGFVQPGDKDIFDNSRKCVDSEESIRATETVTEKLSDHQMPREENLDSLLHLTSDEAIDLFDLVLCTLNTVFLDVGLLHLSGVPHALVSLQRLWNSIKQLHSQFDEAFFNITNHWPTLGFILAPRLRSQLAKLIMLLAMEARVDAEANSMDARKLFSKELCSMDHFFQKHWELSPAQMTIAPEINALSRFFEKIAGYSPVGLLERLVDTVTACPPAVADELDLTILLKDMEHDLGCLPVYNQDIRLLKCKGGVEVSYPISTSSVSSKDCIQAYISGYTVVLRGLQFRFPEICALSNGLAAELGQVTVGANLYLTPPGSQGLRVHFDDHCVFVCQLRGRKGWDVYPPLEQLPRLYSFKTLSTEVTKDYATHFDLQEWDTLYIPRGFLHEARTECPEQTIEVQIDRHVYPTSNPSEWHGASLHVSFGVEVEPPFEWEGLLHMALRSWCHRSRQHTMLGKMHEICEILLHVAIRNVGNSCHLLRKACMLRSSQMDADAECLFHVMLKEVGVSADFQSAIQAFQKVGVTWLDWVRHLSVGHFDINELGWDCDMLSKSDIVTQLEDAFLKMRGTFILEASFIESVKVRAVLLNKYRKSRQKLMNGLLALH</sequence>
<proteinExistence type="inferred from homology"/>
<dbReference type="PANTHER" id="PTHR13096">
    <property type="entry name" value="MINA53 MYC INDUCED NUCLEAR ANTIGEN"/>
    <property type="match status" value="1"/>
</dbReference>
<evidence type="ECO:0000256" key="2">
    <source>
        <dbReference type="ARBA" id="ARBA00023004"/>
    </source>
</evidence>
<evidence type="ECO:0000256" key="1">
    <source>
        <dbReference type="ARBA" id="ARBA00022723"/>
    </source>
</evidence>
<keyword evidence="1 3" id="KW-0479">Metal-binding</keyword>
<dbReference type="PROSITE" id="PS51184">
    <property type="entry name" value="JMJC"/>
    <property type="match status" value="1"/>
</dbReference>
<dbReference type="Pfam" id="PF08007">
    <property type="entry name" value="JmjC_2"/>
    <property type="match status" value="1"/>
</dbReference>
<dbReference type="SUPFAM" id="SSF51197">
    <property type="entry name" value="Clavaminate synthase-like"/>
    <property type="match status" value="1"/>
</dbReference>
<dbReference type="RefSeq" id="XP_024385085.1">
    <property type="nucleotide sequence ID" value="XM_024529317.2"/>
</dbReference>
<evidence type="ECO:0000313" key="6">
    <source>
        <dbReference type="EMBL" id="PNR47859.1"/>
    </source>
</evidence>
<dbReference type="OrthoDB" id="425950at2759"/>
<dbReference type="EC" id="1.14.11.-" evidence="3"/>
<keyword evidence="3" id="KW-0539">Nucleus</keyword>
<gene>
    <name evidence="7" type="primary">LOC112286916</name>
    <name evidence="6" type="ORF">PHYPA_012332</name>
</gene>
<dbReference type="Gene3D" id="1.25.10.10">
    <property type="entry name" value="Leucine-rich Repeat Variant"/>
    <property type="match status" value="1"/>
</dbReference>
<keyword evidence="3" id="KW-0223">Dioxygenase</keyword>
<comment type="similarity">
    <text evidence="3">Belongs to the ROX family.</text>
</comment>
<dbReference type="AlphaFoldDB" id="A0A2K1K252"/>
<evidence type="ECO:0000313" key="7">
    <source>
        <dbReference type="EnsemblPlants" id="Pp3c9_5530V3.1"/>
    </source>
</evidence>
<feature type="domain" description="JmjC" evidence="5">
    <location>
        <begin position="502"/>
        <end position="646"/>
    </location>
</feature>
<evidence type="ECO:0000256" key="4">
    <source>
        <dbReference type="SAM" id="MobiDB-lite"/>
    </source>
</evidence>
<dbReference type="PaxDb" id="3218-PP1S199_153V6.1"/>
<comment type="subcellular location">
    <subcellularLocation>
        <location evidence="3">Nucleus</location>
    </subcellularLocation>
</comment>
<dbReference type="InterPro" id="IPR003347">
    <property type="entry name" value="JmjC_dom"/>
</dbReference>
<keyword evidence="3" id="KW-0560">Oxidoreductase</keyword>
<comment type="cofactor">
    <cofactor evidence="3">
        <name>Fe(2+)</name>
        <dbReference type="ChEBI" id="CHEBI:29033"/>
    </cofactor>
    <text evidence="3">Binds 1 Fe(2+) ion per subunit.</text>
</comment>
<dbReference type="PANTHER" id="PTHR13096:SF9">
    <property type="entry name" value="BIFUNCTIONAL LYSINE-SPECIFIC DEMETHYLASE AND HISTIDYL-HYDROXYLASE"/>
    <property type="match status" value="1"/>
</dbReference>
<dbReference type="GO" id="GO:0005506">
    <property type="term" value="F:iron ion binding"/>
    <property type="evidence" value="ECO:0007669"/>
    <property type="project" value="UniProtKB-UniRule"/>
</dbReference>
<dbReference type="STRING" id="3218.A0A2K1K252"/>
<feature type="compositionally biased region" description="Low complexity" evidence="4">
    <location>
        <begin position="37"/>
        <end position="46"/>
    </location>
</feature>
<evidence type="ECO:0000259" key="5">
    <source>
        <dbReference type="PROSITE" id="PS51184"/>
    </source>
</evidence>
<dbReference type="InterPro" id="IPR011989">
    <property type="entry name" value="ARM-like"/>
</dbReference>
<dbReference type="InterPro" id="IPR039994">
    <property type="entry name" value="NO66-like"/>
</dbReference>
<dbReference type="Gene3D" id="2.60.120.650">
    <property type="entry name" value="Cupin"/>
    <property type="match status" value="1"/>
</dbReference>
<dbReference type="GO" id="GO:0032453">
    <property type="term" value="F:histone H3K4 demethylase activity"/>
    <property type="evidence" value="ECO:0000318"/>
    <property type="project" value="GO_Central"/>
</dbReference>
<dbReference type="EnsemblPlants" id="Pp3c9_5530V3.1">
    <property type="protein sequence ID" value="Pp3c9_5530V3.1"/>
    <property type="gene ID" value="Pp3c9_5530"/>
</dbReference>
<dbReference type="SUPFAM" id="SSF48371">
    <property type="entry name" value="ARM repeat"/>
    <property type="match status" value="1"/>
</dbReference>
<evidence type="ECO:0000256" key="3">
    <source>
        <dbReference type="RuleBase" id="RU366061"/>
    </source>
</evidence>
<keyword evidence="3" id="KW-0805">Transcription regulation</keyword>